<evidence type="ECO:0000256" key="1">
    <source>
        <dbReference type="SAM" id="MobiDB-lite"/>
    </source>
</evidence>
<name>A0A0H5D463_9RHOB</name>
<feature type="region of interest" description="Disordered" evidence="1">
    <location>
        <begin position="105"/>
        <end position="139"/>
    </location>
</feature>
<sequence length="290" mass="32663">MSWRIANECAERRFGSAARKQIIMFLADKASDDGSGIWCSKGTIQRHTELSESTVKRTIIDFLREGILIETGRRHCKNGYTVIYRIVLERVAELEPTAEPDIETGVTVSPVQPEPGTGSTVNGVRGSRWTPNHPKTIHKPPTLRREAAAEVEDLEAEKILAAYPEDRIRDRRTTLRLIAAVVKTGVKPNDLKQAVKAYAKESEGYTRSKVCFSDNWFKMRPDGSFRWEKGLAQIQAGREKAREAEAKGRASLAEWIHERHPLCRHITNRQIEDLIASKLVTPEQVRAAGL</sequence>
<keyword evidence="3" id="KW-1185">Reference proteome</keyword>
<evidence type="ECO:0000313" key="3">
    <source>
        <dbReference type="Proteomes" id="UP000043764"/>
    </source>
</evidence>
<evidence type="ECO:0000313" key="2">
    <source>
        <dbReference type="EMBL" id="CRL11891.1"/>
    </source>
</evidence>
<accession>A0A0H5D463</accession>
<proteinExistence type="predicted"/>
<dbReference type="RefSeq" id="WP_050673783.1">
    <property type="nucleotide sequence ID" value="NZ_CVRL01000035.1"/>
</dbReference>
<organism evidence="2 3">
    <name type="scientific">Phaeobacter italicus</name>
    <dbReference type="NCBI Taxonomy" id="481446"/>
    <lineage>
        <taxon>Bacteria</taxon>
        <taxon>Pseudomonadati</taxon>
        <taxon>Pseudomonadota</taxon>
        <taxon>Alphaproteobacteria</taxon>
        <taxon>Rhodobacterales</taxon>
        <taxon>Roseobacteraceae</taxon>
        <taxon>Phaeobacter</taxon>
    </lineage>
</organism>
<dbReference type="EMBL" id="CVRL01000035">
    <property type="protein sequence ID" value="CRL11891.1"/>
    <property type="molecule type" value="Genomic_DNA"/>
</dbReference>
<gene>
    <name evidence="2" type="ORF">NIT7321_02761</name>
</gene>
<reference evidence="3" key="1">
    <citation type="submission" date="2015-05" db="EMBL/GenBank/DDBJ databases">
        <authorList>
            <person name="Rodrigo-Torres Lidia"/>
            <person name="Arahal R.David."/>
        </authorList>
    </citation>
    <scope>NUCLEOTIDE SEQUENCE [LARGE SCALE GENOMIC DNA]</scope>
    <source>
        <strain evidence="3">CECT 7321</strain>
    </source>
</reference>
<protein>
    <recommendedName>
        <fullName evidence="4">Helix-turn-helix domain protein</fullName>
    </recommendedName>
</protein>
<dbReference type="AlphaFoldDB" id="A0A0H5D463"/>
<evidence type="ECO:0008006" key="4">
    <source>
        <dbReference type="Google" id="ProtNLM"/>
    </source>
</evidence>
<dbReference type="Proteomes" id="UP000043764">
    <property type="component" value="Unassembled WGS sequence"/>
</dbReference>